<name>A0AAV1QWE3_9ROSI</name>
<feature type="domain" description="DC1" evidence="2">
    <location>
        <begin position="19"/>
        <end position="61"/>
    </location>
</feature>
<reference evidence="3 4" key="1">
    <citation type="submission" date="2024-01" db="EMBL/GenBank/DDBJ databases">
        <authorList>
            <person name="Waweru B."/>
        </authorList>
    </citation>
    <scope>NUCLEOTIDE SEQUENCE [LARGE SCALE GENOMIC DNA]</scope>
</reference>
<evidence type="ECO:0000313" key="3">
    <source>
        <dbReference type="EMBL" id="CAK7325756.1"/>
    </source>
</evidence>
<dbReference type="SUPFAM" id="SSF57889">
    <property type="entry name" value="Cysteine-rich domain"/>
    <property type="match status" value="1"/>
</dbReference>
<dbReference type="AlphaFoldDB" id="A0AAV1QWE3"/>
<dbReference type="InterPro" id="IPR004146">
    <property type="entry name" value="DC1"/>
</dbReference>
<dbReference type="EMBL" id="CAWUPB010000850">
    <property type="protein sequence ID" value="CAK7325756.1"/>
    <property type="molecule type" value="Genomic_DNA"/>
</dbReference>
<dbReference type="PANTHER" id="PTHR47841">
    <property type="entry name" value="DIACYLGLYCEROL KINASE THETA-LIKE-RELATED"/>
    <property type="match status" value="1"/>
</dbReference>
<evidence type="ECO:0000259" key="2">
    <source>
        <dbReference type="Pfam" id="PF03107"/>
    </source>
</evidence>
<accession>A0AAV1QWE3</accession>
<feature type="domain" description="DC1" evidence="2">
    <location>
        <begin position="72"/>
        <end position="114"/>
    </location>
</feature>
<evidence type="ECO:0000313" key="4">
    <source>
        <dbReference type="Proteomes" id="UP001314170"/>
    </source>
</evidence>
<dbReference type="Gene3D" id="3.30.60.20">
    <property type="match status" value="1"/>
</dbReference>
<keyword evidence="4" id="KW-1185">Reference proteome</keyword>
<organism evidence="3 4">
    <name type="scientific">Dovyalis caffra</name>
    <dbReference type="NCBI Taxonomy" id="77055"/>
    <lineage>
        <taxon>Eukaryota</taxon>
        <taxon>Viridiplantae</taxon>
        <taxon>Streptophyta</taxon>
        <taxon>Embryophyta</taxon>
        <taxon>Tracheophyta</taxon>
        <taxon>Spermatophyta</taxon>
        <taxon>Magnoliopsida</taxon>
        <taxon>eudicotyledons</taxon>
        <taxon>Gunneridae</taxon>
        <taxon>Pentapetalae</taxon>
        <taxon>rosids</taxon>
        <taxon>fabids</taxon>
        <taxon>Malpighiales</taxon>
        <taxon>Salicaceae</taxon>
        <taxon>Flacourtieae</taxon>
        <taxon>Dovyalis</taxon>
    </lineage>
</organism>
<dbReference type="Pfam" id="PF03107">
    <property type="entry name" value="C1_2"/>
    <property type="match status" value="2"/>
</dbReference>
<evidence type="ECO:0000256" key="1">
    <source>
        <dbReference type="ARBA" id="ARBA00022737"/>
    </source>
</evidence>
<keyword evidence="1" id="KW-0677">Repeat</keyword>
<gene>
    <name evidence="3" type="ORF">DCAF_LOCUS3445</name>
</gene>
<dbReference type="Proteomes" id="UP001314170">
    <property type="component" value="Unassembled WGS sequence"/>
</dbReference>
<dbReference type="PANTHER" id="PTHR47841:SF7">
    <property type="entry name" value="CYSTEINE_HISTIDINE-RICH C1 DOMAIN PROTEIN"/>
    <property type="match status" value="1"/>
</dbReference>
<sequence>MAMVNVSSCPSPQMLLHRTHIHPLYEVPIDVDYTCDGCQTFGCEKSYGCNACNFDLHPYCATCPSELESRMHKHHQLTLIYPSGNDYVCDLCDEDVEGFFYRCSFCYFNIHPLCTQIPQKVQH</sequence>
<proteinExistence type="predicted"/>
<dbReference type="InterPro" id="IPR046349">
    <property type="entry name" value="C1-like_sf"/>
</dbReference>
<comment type="caution">
    <text evidence="3">The sequence shown here is derived from an EMBL/GenBank/DDBJ whole genome shotgun (WGS) entry which is preliminary data.</text>
</comment>
<protein>
    <recommendedName>
        <fullName evidence="2">DC1 domain-containing protein</fullName>
    </recommendedName>
</protein>